<feature type="transmembrane region" description="Helical" evidence="1">
    <location>
        <begin position="180"/>
        <end position="206"/>
    </location>
</feature>
<gene>
    <name evidence="2" type="ORF">D9756_002507</name>
</gene>
<feature type="transmembrane region" description="Helical" evidence="1">
    <location>
        <begin position="704"/>
        <end position="728"/>
    </location>
</feature>
<organism evidence="2 3">
    <name type="scientific">Leucocoprinus leucothites</name>
    <dbReference type="NCBI Taxonomy" id="201217"/>
    <lineage>
        <taxon>Eukaryota</taxon>
        <taxon>Fungi</taxon>
        <taxon>Dikarya</taxon>
        <taxon>Basidiomycota</taxon>
        <taxon>Agaricomycotina</taxon>
        <taxon>Agaricomycetes</taxon>
        <taxon>Agaricomycetidae</taxon>
        <taxon>Agaricales</taxon>
        <taxon>Agaricineae</taxon>
        <taxon>Agaricaceae</taxon>
        <taxon>Leucocoprinus</taxon>
    </lineage>
</organism>
<accession>A0A8H5LM23</accession>
<dbReference type="AlphaFoldDB" id="A0A8H5LM23"/>
<evidence type="ECO:0008006" key="4">
    <source>
        <dbReference type="Google" id="ProtNLM"/>
    </source>
</evidence>
<feature type="transmembrane region" description="Helical" evidence="1">
    <location>
        <begin position="661"/>
        <end position="684"/>
    </location>
</feature>
<feature type="transmembrane region" description="Helical" evidence="1">
    <location>
        <begin position="1128"/>
        <end position="1151"/>
    </location>
</feature>
<evidence type="ECO:0000313" key="3">
    <source>
        <dbReference type="Proteomes" id="UP000559027"/>
    </source>
</evidence>
<keyword evidence="1" id="KW-1133">Transmembrane helix</keyword>
<feature type="transmembrane region" description="Helical" evidence="1">
    <location>
        <begin position="768"/>
        <end position="790"/>
    </location>
</feature>
<protein>
    <recommendedName>
        <fullName evidence="4">Transmembrane protein</fullName>
    </recommendedName>
</protein>
<dbReference type="OrthoDB" id="3028494at2759"/>
<comment type="caution">
    <text evidence="2">The sequence shown here is derived from an EMBL/GenBank/DDBJ whole genome shotgun (WGS) entry which is preliminary data.</text>
</comment>
<evidence type="ECO:0000313" key="2">
    <source>
        <dbReference type="EMBL" id="KAF5362227.1"/>
    </source>
</evidence>
<feature type="transmembrane region" description="Helical" evidence="1">
    <location>
        <begin position="117"/>
        <end position="138"/>
    </location>
</feature>
<proteinExistence type="predicted"/>
<dbReference type="Proteomes" id="UP000559027">
    <property type="component" value="Unassembled WGS sequence"/>
</dbReference>
<evidence type="ECO:0000256" key="1">
    <source>
        <dbReference type="SAM" id="Phobius"/>
    </source>
</evidence>
<dbReference type="EMBL" id="JAACJO010000002">
    <property type="protein sequence ID" value="KAF5362227.1"/>
    <property type="molecule type" value="Genomic_DNA"/>
</dbReference>
<keyword evidence="1" id="KW-0472">Membrane</keyword>
<feature type="transmembrane region" description="Helical" evidence="1">
    <location>
        <begin position="525"/>
        <end position="549"/>
    </location>
</feature>
<keyword evidence="3" id="KW-1185">Reference proteome</keyword>
<sequence>MSESESLLGRNDHLYQTGTDNPVALTTEIDSTAPADLKLEWDSAVISKSETKRSYQSPTQSISDPSPRTSFAYLMEIPLLAFCLLEAAFVIFSWACFVHPITLPYVQYSNLSAVKSAFTAIFNTWHSIAVACGGSTYLESFSREWAARPEKTDAVSTICSGMIDRINHTFRGGATKTFRVAFAASLALFVLQTAGTSAIIVSAVAWPGLVHFFPPLHYLDLLYEATCLPLLELTMGVTAEFIPEKNWFIPLPKLNESSHEALSVTYGTDIVRFNYSCRWQALESVSDSGIVIGGKTWHAPAGVNPVLSGLVNLSTVIGLEPNGQDYGAGESAFLFLGGNSTLPATPPETITYANRWIDLGGLPTTDLRVLTSESFNAPLATLLICDPHLDFTSGTVRLSPTLSPSAPDIEVISQTSHVPIGNIDPATVRVLFAEGQVYTTGPYPVLLNPTIPNSLFFPSQFMEKEGPVAPLDSEKIAEQIGRGNLALMKRFTGGFTGAATDPLVGLKAQASTTTTVKGSYENSKLALVASAPFVIIHSILFVALVAVLLRLRFLNVMAGRPSFGLTNLEKALVGNSLLMQTSHSESPQPLARTVSHTSIASKANPDFSTLIDHHIDPPVEIVPNPPLDLDPSPAAASTSESDTLLSGFRNPISYLTKLTPLLTFHFITFFLLEAIFLALFWVCFAHPIPLPIVGSPDLSTAKSALTAFFAVWHTVAISCGGTICLQSFSREWAARQERTDIVSTITSGITDRFQYFIKPRATKTFQGALFIFLCLMVLRTTGTSTVITAASTRSASIAAVNLDAVPFRGSDFDAYNDTLEGGISNLQELTWFAFVDIAIEQFSGLKVGYRVEPNWVIPLPVRDFGSDATAVTYRTDLVHFQYSCQWRAPTFDNFSHVILDGGIWSSRGTSPPLEVQGSVISGFTPDGAATGESVFLFFGGNSTATSPPQWLELGNISASDRTMVPTINSTNAPARIASLLVCNPQFQFTSGEVLFIPTSNPSALEVMVQSHDLEAPPVGNINPDTIRSLFTWMVPHIGDNEDPFNVHSLSANLFVPEALDGKPGPVFPDLHVIEERLDNFTLSALKVFTYGYSQDPLSPVTGTSLTTSNTTPVNARVVSNQLALSASLPFATSHSVLFMITAIGLAILSALNHAHNRAPFDLVNVENILRGT</sequence>
<feature type="transmembrane region" description="Helical" evidence="1">
    <location>
        <begin position="77"/>
        <end position="97"/>
    </location>
</feature>
<reference evidence="2 3" key="1">
    <citation type="journal article" date="2020" name="ISME J.">
        <title>Uncovering the hidden diversity of litter-decomposition mechanisms in mushroom-forming fungi.</title>
        <authorList>
            <person name="Floudas D."/>
            <person name="Bentzer J."/>
            <person name="Ahren D."/>
            <person name="Johansson T."/>
            <person name="Persson P."/>
            <person name="Tunlid A."/>
        </authorList>
    </citation>
    <scope>NUCLEOTIDE SEQUENCE [LARGE SCALE GENOMIC DNA]</scope>
    <source>
        <strain evidence="2 3">CBS 146.42</strain>
    </source>
</reference>
<keyword evidence="1" id="KW-0812">Transmembrane</keyword>
<name>A0A8H5LM23_9AGAR</name>